<dbReference type="PANTHER" id="PTHR42855:SF1">
    <property type="entry name" value="ABC TRANSPORTER DOMAIN-CONTAINING PROTEIN"/>
    <property type="match status" value="1"/>
</dbReference>
<feature type="domain" description="ABC transporter" evidence="4">
    <location>
        <begin position="319"/>
        <end position="539"/>
    </location>
</feature>
<dbReference type="Gene3D" id="1.10.287.380">
    <property type="entry name" value="Valyl-tRNA synthetase, C-terminal domain"/>
    <property type="match status" value="1"/>
</dbReference>
<evidence type="ECO:0000256" key="2">
    <source>
        <dbReference type="ARBA" id="ARBA00022840"/>
    </source>
</evidence>
<dbReference type="InterPro" id="IPR017871">
    <property type="entry name" value="ABC_transporter-like_CS"/>
</dbReference>
<dbReference type="InterPro" id="IPR051309">
    <property type="entry name" value="ABCF_ATPase"/>
</dbReference>
<dbReference type="InterPro" id="IPR003439">
    <property type="entry name" value="ABC_transporter-like_ATP-bd"/>
</dbReference>
<evidence type="ECO:0000256" key="3">
    <source>
        <dbReference type="SAM" id="MobiDB-lite"/>
    </source>
</evidence>
<evidence type="ECO:0000313" key="5">
    <source>
        <dbReference type="EMBL" id="MFD1738417.1"/>
    </source>
</evidence>
<protein>
    <submittedName>
        <fullName evidence="5">ABC-F family ATP-binding cassette domain-containing protein</fullName>
    </submittedName>
</protein>
<dbReference type="InterPro" id="IPR027417">
    <property type="entry name" value="P-loop_NTPase"/>
</dbReference>
<dbReference type="InterPro" id="IPR003593">
    <property type="entry name" value="AAA+_ATPase"/>
</dbReference>
<dbReference type="SMART" id="SM00382">
    <property type="entry name" value="AAA"/>
    <property type="match status" value="2"/>
</dbReference>
<accession>A0ABW4LVC9</accession>
<sequence length="631" mass="72694">MKMITIENVTKSYVEKNLFQDISFSITEQERVGIIGINGTGKSTLLKIVYGVEVPDEGQIVTSKDYSISYLSQHPVLNEGMTVLEQLFSTETPVNKLLKEYERILREIELNPTNEALLTKLYPLQQQMDVMNAWDASSNAKAILTKLGIINFNQHIHELSGGQKKRVALAQNLIDTPDLLILDEPTNHLDAESIEWLEEWLSKYTGSLLFVTHDRYFLDRVANRIIELDQGKLHTYKGNYSAFIEAKAIRLEEEQKSWHKHRQLYKQELEWMRKGAKARTTKQKARIQRFEELEQLDGPDHVGKVDVSLTANRLGKKVIELIDISKQFDNRKLISHFSYLIKPHDRIGIIGRNGTGKSTLLNIISGKYTPDQGEMEIGSTVRIGYYTQENEEMNLSKRMIDYIRETASVVHTKDGSTISVSQMLERFLFPPSTHGTPLGKLSGGERRRLYLLKILMEEPNVLLLDEPTNDLDTETLTVLEDYLEEFPGVVITVSHDRYFLDKVVDQLLIVEGEGMISTYVGSYSDYLEKQKLNEKAQAEKEKQASVKVEREEKPKKRKLSYQDQKDWDTIEDRIEKLENKLSSITNQIEQAGSDFVKISSLMEEERKVKEELELAMERWTELSLLIEKIEQ</sequence>
<organism evidence="5 6">
    <name type="scientific">Bacillus salitolerans</name>
    <dbReference type="NCBI Taxonomy" id="1437434"/>
    <lineage>
        <taxon>Bacteria</taxon>
        <taxon>Bacillati</taxon>
        <taxon>Bacillota</taxon>
        <taxon>Bacilli</taxon>
        <taxon>Bacillales</taxon>
        <taxon>Bacillaceae</taxon>
        <taxon>Bacillus</taxon>
    </lineage>
</organism>
<dbReference type="Pfam" id="PF12848">
    <property type="entry name" value="ABC_tran_Xtn"/>
    <property type="match status" value="1"/>
</dbReference>
<keyword evidence="6" id="KW-1185">Reference proteome</keyword>
<evidence type="ECO:0000259" key="4">
    <source>
        <dbReference type="PROSITE" id="PS50893"/>
    </source>
</evidence>
<dbReference type="PROSITE" id="PS50893">
    <property type="entry name" value="ABC_TRANSPORTER_2"/>
    <property type="match status" value="2"/>
</dbReference>
<gene>
    <name evidence="5" type="ORF">ACFSCX_17990</name>
</gene>
<name>A0ABW4LVC9_9BACI</name>
<dbReference type="GO" id="GO:0005524">
    <property type="term" value="F:ATP binding"/>
    <property type="evidence" value="ECO:0007669"/>
    <property type="project" value="UniProtKB-KW"/>
</dbReference>
<dbReference type="EMBL" id="JBHUEM010000045">
    <property type="protein sequence ID" value="MFD1738417.1"/>
    <property type="molecule type" value="Genomic_DNA"/>
</dbReference>
<keyword evidence="1" id="KW-0547">Nucleotide-binding</keyword>
<feature type="region of interest" description="Disordered" evidence="3">
    <location>
        <begin position="541"/>
        <end position="560"/>
    </location>
</feature>
<evidence type="ECO:0000256" key="1">
    <source>
        <dbReference type="ARBA" id="ARBA00022741"/>
    </source>
</evidence>
<feature type="compositionally biased region" description="Basic and acidic residues" evidence="3">
    <location>
        <begin position="541"/>
        <end position="554"/>
    </location>
</feature>
<dbReference type="InterPro" id="IPR032524">
    <property type="entry name" value="ABC_tran_C"/>
</dbReference>
<dbReference type="RefSeq" id="WP_377929625.1">
    <property type="nucleotide sequence ID" value="NZ_JBHUEM010000045.1"/>
</dbReference>
<dbReference type="Proteomes" id="UP001597214">
    <property type="component" value="Unassembled WGS sequence"/>
</dbReference>
<dbReference type="Pfam" id="PF16326">
    <property type="entry name" value="ABC_tran_CTD"/>
    <property type="match status" value="1"/>
</dbReference>
<dbReference type="PROSITE" id="PS00211">
    <property type="entry name" value="ABC_TRANSPORTER_1"/>
    <property type="match status" value="1"/>
</dbReference>
<evidence type="ECO:0000313" key="6">
    <source>
        <dbReference type="Proteomes" id="UP001597214"/>
    </source>
</evidence>
<reference evidence="6" key="1">
    <citation type="journal article" date="2019" name="Int. J. Syst. Evol. Microbiol.">
        <title>The Global Catalogue of Microorganisms (GCM) 10K type strain sequencing project: providing services to taxonomists for standard genome sequencing and annotation.</title>
        <authorList>
            <consortium name="The Broad Institute Genomics Platform"/>
            <consortium name="The Broad Institute Genome Sequencing Center for Infectious Disease"/>
            <person name="Wu L."/>
            <person name="Ma J."/>
        </authorList>
    </citation>
    <scope>NUCLEOTIDE SEQUENCE [LARGE SCALE GENOMIC DNA]</scope>
    <source>
        <strain evidence="6">CCUG 49339</strain>
    </source>
</reference>
<dbReference type="Pfam" id="PF00005">
    <property type="entry name" value="ABC_tran"/>
    <property type="match status" value="2"/>
</dbReference>
<dbReference type="InterPro" id="IPR032781">
    <property type="entry name" value="ABC_tran_Xtn"/>
</dbReference>
<proteinExistence type="predicted"/>
<dbReference type="Gene3D" id="3.40.50.300">
    <property type="entry name" value="P-loop containing nucleotide triphosphate hydrolases"/>
    <property type="match status" value="2"/>
</dbReference>
<feature type="domain" description="ABC transporter" evidence="4">
    <location>
        <begin position="4"/>
        <end position="255"/>
    </location>
</feature>
<dbReference type="SUPFAM" id="SSF52540">
    <property type="entry name" value="P-loop containing nucleoside triphosphate hydrolases"/>
    <property type="match status" value="2"/>
</dbReference>
<dbReference type="CDD" id="cd03221">
    <property type="entry name" value="ABCF_EF-3"/>
    <property type="match status" value="2"/>
</dbReference>
<keyword evidence="2 5" id="KW-0067">ATP-binding</keyword>
<comment type="caution">
    <text evidence="5">The sequence shown here is derived from an EMBL/GenBank/DDBJ whole genome shotgun (WGS) entry which is preliminary data.</text>
</comment>
<dbReference type="PANTHER" id="PTHR42855">
    <property type="entry name" value="ABC TRANSPORTER ATP-BINDING SUBUNIT"/>
    <property type="match status" value="1"/>
</dbReference>
<dbReference type="InterPro" id="IPR037118">
    <property type="entry name" value="Val-tRNA_synth_C_sf"/>
</dbReference>